<dbReference type="InterPro" id="IPR051993">
    <property type="entry name" value="Glycosyltransferase_8"/>
</dbReference>
<evidence type="ECO:0000256" key="1">
    <source>
        <dbReference type="ARBA" id="ARBA00004606"/>
    </source>
</evidence>
<sequence>MVFTFPCHWNYRPDHCIYGSNCIPAEEEGVFMLHGNRGVFHSDKQPAFKAVYDAFKH</sequence>
<dbReference type="Proteomes" id="UP001529510">
    <property type="component" value="Unassembled WGS sequence"/>
</dbReference>
<gene>
    <name evidence="6" type="ORF">M9458_009680</name>
</gene>
<keyword evidence="7" id="KW-1185">Reference proteome</keyword>
<dbReference type="EMBL" id="JAMKFB020000004">
    <property type="protein sequence ID" value="KAL0196108.1"/>
    <property type="molecule type" value="Genomic_DNA"/>
</dbReference>
<evidence type="ECO:0000256" key="5">
    <source>
        <dbReference type="ARBA" id="ARBA00022968"/>
    </source>
</evidence>
<accession>A0ABD0RCN5</accession>
<dbReference type="PANTHER" id="PTHR46012">
    <property type="entry name" value="IP22168P"/>
    <property type="match status" value="1"/>
</dbReference>
<comment type="caution">
    <text evidence="6">The sequence shown here is derived from an EMBL/GenBank/DDBJ whole genome shotgun (WGS) entry which is preliminary data.</text>
</comment>
<keyword evidence="4" id="KW-0808">Transferase</keyword>
<reference evidence="6 7" key="1">
    <citation type="submission" date="2024-05" db="EMBL/GenBank/DDBJ databases">
        <title>Genome sequencing and assembly of Indian major carp, Cirrhinus mrigala (Hamilton, 1822).</title>
        <authorList>
            <person name="Mohindra V."/>
            <person name="Chowdhury L.M."/>
            <person name="Lal K."/>
            <person name="Jena J.K."/>
        </authorList>
    </citation>
    <scope>NUCLEOTIDE SEQUENCE [LARGE SCALE GENOMIC DNA]</scope>
    <source>
        <strain evidence="6">CM1030</strain>
        <tissue evidence="6">Blood</tissue>
    </source>
</reference>
<name>A0ABD0RCN5_CIRMR</name>
<comment type="subcellular location">
    <subcellularLocation>
        <location evidence="1">Membrane</location>
        <topology evidence="1">Single-pass type II membrane protein</topology>
    </subcellularLocation>
</comment>
<organism evidence="6 7">
    <name type="scientific">Cirrhinus mrigala</name>
    <name type="common">Mrigala</name>
    <dbReference type="NCBI Taxonomy" id="683832"/>
    <lineage>
        <taxon>Eukaryota</taxon>
        <taxon>Metazoa</taxon>
        <taxon>Chordata</taxon>
        <taxon>Craniata</taxon>
        <taxon>Vertebrata</taxon>
        <taxon>Euteleostomi</taxon>
        <taxon>Actinopterygii</taxon>
        <taxon>Neopterygii</taxon>
        <taxon>Teleostei</taxon>
        <taxon>Ostariophysi</taxon>
        <taxon>Cypriniformes</taxon>
        <taxon>Cyprinidae</taxon>
        <taxon>Labeoninae</taxon>
        <taxon>Labeonini</taxon>
        <taxon>Cirrhinus</taxon>
    </lineage>
</organism>
<evidence type="ECO:0000256" key="4">
    <source>
        <dbReference type="ARBA" id="ARBA00022679"/>
    </source>
</evidence>
<dbReference type="GO" id="GO:0016757">
    <property type="term" value="F:glycosyltransferase activity"/>
    <property type="evidence" value="ECO:0007669"/>
    <property type="project" value="UniProtKB-KW"/>
</dbReference>
<keyword evidence="3" id="KW-0328">Glycosyltransferase</keyword>
<protein>
    <submittedName>
        <fullName evidence="6">Uncharacterized protein</fullName>
    </submittedName>
</protein>
<evidence type="ECO:0000313" key="7">
    <source>
        <dbReference type="Proteomes" id="UP001529510"/>
    </source>
</evidence>
<dbReference type="PANTHER" id="PTHR46012:SF3">
    <property type="entry name" value="GLUCOSIDE XYLOSYLTRANSFERASE 1"/>
    <property type="match status" value="1"/>
</dbReference>
<feature type="non-terminal residue" evidence="6">
    <location>
        <position position="1"/>
    </location>
</feature>
<evidence type="ECO:0000256" key="2">
    <source>
        <dbReference type="ARBA" id="ARBA00006351"/>
    </source>
</evidence>
<proteinExistence type="inferred from homology"/>
<keyword evidence="5" id="KW-0812">Transmembrane</keyword>
<evidence type="ECO:0000313" key="6">
    <source>
        <dbReference type="EMBL" id="KAL0196108.1"/>
    </source>
</evidence>
<dbReference type="AlphaFoldDB" id="A0ABD0RCN5"/>
<keyword evidence="5" id="KW-0735">Signal-anchor</keyword>
<dbReference type="GO" id="GO:0016020">
    <property type="term" value="C:membrane"/>
    <property type="evidence" value="ECO:0007669"/>
    <property type="project" value="UniProtKB-SubCell"/>
</dbReference>
<feature type="non-terminal residue" evidence="6">
    <location>
        <position position="57"/>
    </location>
</feature>
<comment type="similarity">
    <text evidence="2">Belongs to the glycosyltransferase 8 family.</text>
</comment>
<evidence type="ECO:0000256" key="3">
    <source>
        <dbReference type="ARBA" id="ARBA00022676"/>
    </source>
</evidence>